<proteinExistence type="predicted"/>
<dbReference type="OrthoDB" id="3239759at2"/>
<dbReference type="KEGG" id="xyl:ET495_08225"/>
<accession>A0A4P6EKR8</accession>
<dbReference type="Proteomes" id="UP000291758">
    <property type="component" value="Chromosome"/>
</dbReference>
<organism evidence="1 2">
    <name type="scientific">Xylanimonas allomyrinae</name>
    <dbReference type="NCBI Taxonomy" id="2509459"/>
    <lineage>
        <taxon>Bacteria</taxon>
        <taxon>Bacillati</taxon>
        <taxon>Actinomycetota</taxon>
        <taxon>Actinomycetes</taxon>
        <taxon>Micrococcales</taxon>
        <taxon>Promicromonosporaceae</taxon>
        <taxon>Xylanimonas</taxon>
    </lineage>
</organism>
<gene>
    <name evidence="1" type="ORF">ET495_08225</name>
</gene>
<evidence type="ECO:0000313" key="1">
    <source>
        <dbReference type="EMBL" id="QAY63232.1"/>
    </source>
</evidence>
<keyword evidence="2" id="KW-1185">Reference proteome</keyword>
<protein>
    <submittedName>
        <fullName evidence="1">Uncharacterized protein</fullName>
    </submittedName>
</protein>
<reference evidence="1 2" key="1">
    <citation type="submission" date="2019-01" db="EMBL/GenBank/DDBJ databases">
        <title>Genome sequencing of strain 2JSPR-7.</title>
        <authorList>
            <person name="Heo J."/>
            <person name="Kim S.-J."/>
            <person name="Kim J.-S."/>
            <person name="Hong S.-B."/>
            <person name="Kwon S.-W."/>
        </authorList>
    </citation>
    <scope>NUCLEOTIDE SEQUENCE [LARGE SCALE GENOMIC DNA]</scope>
    <source>
        <strain evidence="1 2">2JSPR-7</strain>
    </source>
</reference>
<evidence type="ECO:0000313" key="2">
    <source>
        <dbReference type="Proteomes" id="UP000291758"/>
    </source>
</evidence>
<dbReference type="AlphaFoldDB" id="A0A4P6EKR8"/>
<dbReference type="EMBL" id="CP035495">
    <property type="protein sequence ID" value="QAY63232.1"/>
    <property type="molecule type" value="Genomic_DNA"/>
</dbReference>
<dbReference type="RefSeq" id="WP_129204132.1">
    <property type="nucleotide sequence ID" value="NZ_CP035495.1"/>
</dbReference>
<name>A0A4P6EKR8_9MICO</name>
<sequence length="298" mass="31661">MNGDDAGLATVDRVGVDSVGVDGGGVDLTDAEQLRVVLADLGRDGRRSWASDPRAAELMRVCERKYAWLARRYGRTPHDAVVAAFLQLRNPATVTATNPWALVTTAVGSMLKADALAEERLCSERSARHRSETPVHAAQRWDETAWDLLGDSIAAPALEPQVLRCRVGDVEPDEVRAALDTAVSVLVAHGWPAGTAGLGIDYVAERLATLPDRRGAFAKLRRDSHALVLLDLAKPSWVALLTAVLGDPRRPEVSAAGRGLLLRCLLGESVEELAADPIIAAVLTGSSPAPATPGVRRG</sequence>